<comment type="caution">
    <text evidence="1">The sequence shown here is derived from an EMBL/GenBank/DDBJ whole genome shotgun (WGS) entry which is preliminary data.</text>
</comment>
<proteinExistence type="predicted"/>
<evidence type="ECO:0000313" key="1">
    <source>
        <dbReference type="EMBL" id="GAJ19127.1"/>
    </source>
</evidence>
<gene>
    <name evidence="1" type="ORF">S12H4_62484</name>
</gene>
<name>X1VJM4_9ZZZZ</name>
<sequence>MPSKQKNVGKEILLLDFELFIGGKKCFENCSFEFRISVV</sequence>
<protein>
    <submittedName>
        <fullName evidence="1">Uncharacterized protein</fullName>
    </submittedName>
</protein>
<organism evidence="1">
    <name type="scientific">marine sediment metagenome</name>
    <dbReference type="NCBI Taxonomy" id="412755"/>
    <lineage>
        <taxon>unclassified sequences</taxon>
        <taxon>metagenomes</taxon>
        <taxon>ecological metagenomes</taxon>
    </lineage>
</organism>
<dbReference type="AlphaFoldDB" id="X1VJM4"/>
<dbReference type="EMBL" id="BARW01041943">
    <property type="protein sequence ID" value="GAJ19127.1"/>
    <property type="molecule type" value="Genomic_DNA"/>
</dbReference>
<reference evidence="1" key="1">
    <citation type="journal article" date="2014" name="Front. Microbiol.">
        <title>High frequency of phylogenetically diverse reductive dehalogenase-homologous genes in deep subseafloor sedimentary metagenomes.</title>
        <authorList>
            <person name="Kawai M."/>
            <person name="Futagami T."/>
            <person name="Toyoda A."/>
            <person name="Takaki Y."/>
            <person name="Nishi S."/>
            <person name="Hori S."/>
            <person name="Arai W."/>
            <person name="Tsubouchi T."/>
            <person name="Morono Y."/>
            <person name="Uchiyama I."/>
            <person name="Ito T."/>
            <person name="Fujiyama A."/>
            <person name="Inagaki F."/>
            <person name="Takami H."/>
        </authorList>
    </citation>
    <scope>NUCLEOTIDE SEQUENCE</scope>
    <source>
        <strain evidence="1">Expedition CK06-06</strain>
    </source>
</reference>
<accession>X1VJM4</accession>